<dbReference type="Gene3D" id="3.90.320.10">
    <property type="match status" value="1"/>
</dbReference>
<dbReference type="SUPFAM" id="SSF52980">
    <property type="entry name" value="Restriction endonuclease-like"/>
    <property type="match status" value="1"/>
</dbReference>
<evidence type="ECO:0000313" key="3">
    <source>
        <dbReference type="Proteomes" id="UP000004382"/>
    </source>
</evidence>
<gene>
    <name evidence="2" type="ORF">MetexDRAFT_0270</name>
</gene>
<sequence length="215" mass="23469">MSDLDLIQGSDAWLEARVGSLGASRIAEAVARTKTGWGASRANLMAEMVAERLTGTPADRFTNAAMQWGTEKEPEARAAYEFLTDVDVAVVGIVRHPAIEGTHASPDGLVGGEGLVEIKCPNTATHIDTLLGQKVPEKYVTQMQWQMACTGRRWCDFASYDPRLPEAMRLFVKRVERDDALIATLENDIAAFLAELAEKVTNLRALYCGEERAAA</sequence>
<reference evidence="2 3" key="1">
    <citation type="submission" date="2011-09" db="EMBL/GenBank/DDBJ databases">
        <title>The draft genome of Methylobacterium extorquens DSM 13060.</title>
        <authorList>
            <consortium name="US DOE Joint Genome Institute (JGI-PGF)"/>
            <person name="Lucas S."/>
            <person name="Han J."/>
            <person name="Lapidus A."/>
            <person name="Cheng J.-F."/>
            <person name="Goodwin L."/>
            <person name="Pitluck S."/>
            <person name="Peters L."/>
            <person name="Land M.L."/>
            <person name="Hauser L."/>
            <person name="Koskimaki J."/>
            <person name="Halonen O."/>
            <person name="Pirttila A."/>
            <person name="Frank C."/>
            <person name="Woyke T.J."/>
        </authorList>
    </citation>
    <scope>NUCLEOTIDE SEQUENCE [LARGE SCALE GENOMIC DNA]</scope>
    <source>
        <strain evidence="2 3">DSM 13060</strain>
    </source>
</reference>
<protein>
    <submittedName>
        <fullName evidence="2">Phage-type endonuclease</fullName>
    </submittedName>
</protein>
<dbReference type="Pfam" id="PF09588">
    <property type="entry name" value="YqaJ"/>
    <property type="match status" value="1"/>
</dbReference>
<dbReference type="InterPro" id="IPR017482">
    <property type="entry name" value="Lambda-type_endonuclease"/>
</dbReference>
<evidence type="ECO:0000313" key="2">
    <source>
        <dbReference type="EMBL" id="EHP94925.1"/>
    </source>
</evidence>
<organism evidence="2 3">
    <name type="scientific">Methylorubrum extorquens DSM 13060</name>
    <dbReference type="NCBI Taxonomy" id="882800"/>
    <lineage>
        <taxon>Bacteria</taxon>
        <taxon>Pseudomonadati</taxon>
        <taxon>Pseudomonadota</taxon>
        <taxon>Alphaproteobacteria</taxon>
        <taxon>Hyphomicrobiales</taxon>
        <taxon>Methylobacteriaceae</taxon>
        <taxon>Methylorubrum</taxon>
    </lineage>
</organism>
<dbReference type="InterPro" id="IPR019080">
    <property type="entry name" value="YqaJ_viral_recombinase"/>
</dbReference>
<dbReference type="AlphaFoldDB" id="H1KCA8"/>
<dbReference type="PANTHER" id="PTHR46609:SF6">
    <property type="entry name" value="EXONUCLEASE, PHAGE-TYPE_RECB, C-TERMINAL DOMAIN-CONTAINING PROTEIN-RELATED"/>
    <property type="match status" value="1"/>
</dbReference>
<dbReference type="GO" id="GO:0004519">
    <property type="term" value="F:endonuclease activity"/>
    <property type="evidence" value="ECO:0007669"/>
    <property type="project" value="UniProtKB-KW"/>
</dbReference>
<keyword evidence="2" id="KW-0378">Hydrolase</keyword>
<dbReference type="InterPro" id="IPR051703">
    <property type="entry name" value="NF-kappa-B_Signaling_Reg"/>
</dbReference>
<dbReference type="InterPro" id="IPR011604">
    <property type="entry name" value="PDDEXK-like_dom_sf"/>
</dbReference>
<dbReference type="PATRIC" id="fig|882800.3.peg.256"/>
<dbReference type="CDD" id="cd22343">
    <property type="entry name" value="PDDEXK_lambda_exonuclease-like"/>
    <property type="match status" value="1"/>
</dbReference>
<dbReference type="Proteomes" id="UP000004382">
    <property type="component" value="Unassembled WGS sequence"/>
</dbReference>
<dbReference type="NCBIfam" id="TIGR03033">
    <property type="entry name" value="phage_rel_nuc"/>
    <property type="match status" value="1"/>
</dbReference>
<proteinExistence type="predicted"/>
<evidence type="ECO:0000259" key="1">
    <source>
        <dbReference type="Pfam" id="PF09588"/>
    </source>
</evidence>
<accession>H1KCA8</accession>
<comment type="caution">
    <text evidence="2">The sequence shown here is derived from an EMBL/GenBank/DDBJ whole genome shotgun (WGS) entry which is preliminary data.</text>
</comment>
<dbReference type="RefSeq" id="WP_003596375.1">
    <property type="nucleotide sequence ID" value="NZ_AGJK01000003.1"/>
</dbReference>
<keyword evidence="2" id="KW-0540">Nuclease</keyword>
<keyword evidence="2" id="KW-0255">Endonuclease</keyword>
<dbReference type="InterPro" id="IPR011335">
    <property type="entry name" value="Restrct_endonuc-II-like"/>
</dbReference>
<dbReference type="EMBL" id="AGJK01000003">
    <property type="protein sequence ID" value="EHP94925.1"/>
    <property type="molecule type" value="Genomic_DNA"/>
</dbReference>
<name>H1KCA8_METEX</name>
<dbReference type="PANTHER" id="PTHR46609">
    <property type="entry name" value="EXONUCLEASE, PHAGE-TYPE/RECB, C-TERMINAL DOMAIN-CONTAINING PROTEIN"/>
    <property type="match status" value="1"/>
</dbReference>
<feature type="domain" description="YqaJ viral recombinase" evidence="1">
    <location>
        <begin position="13"/>
        <end position="152"/>
    </location>
</feature>